<evidence type="ECO:0000256" key="4">
    <source>
        <dbReference type="ARBA" id="ARBA00022679"/>
    </source>
</evidence>
<feature type="active site" description="Proton acceptor" evidence="12">
    <location>
        <position position="257"/>
    </location>
</feature>
<evidence type="ECO:0000259" key="13">
    <source>
        <dbReference type="Pfam" id="PF00294"/>
    </source>
</evidence>
<dbReference type="GO" id="GO:0005524">
    <property type="term" value="F:ATP binding"/>
    <property type="evidence" value="ECO:0007669"/>
    <property type="project" value="UniProtKB-UniRule"/>
</dbReference>
<evidence type="ECO:0000256" key="6">
    <source>
        <dbReference type="ARBA" id="ARBA00022741"/>
    </source>
</evidence>
<keyword evidence="7 12" id="KW-0418">Kinase</keyword>
<evidence type="ECO:0000256" key="8">
    <source>
        <dbReference type="ARBA" id="ARBA00022840"/>
    </source>
</evidence>
<sequence>MAVVGSVNLDLTVAVSHLPDPGETVLGSEVSFRPGGKGGNQAVAARRMGADTILFAAVGADQFGLDLRTALQAEGLPAGSLTTIDGAATGLAMIVVEGAGENTIVVAPGANELLDGQPLTAQLPQLLSPGAVLLLQLEIPLATCLDAALLARAAGATVLLNAAPLPKVMDPVFAELLAAVDVLVVNEGEAWHLSGQQGAPPRDTAGWQRLAAQLTAHGPRVCVVTLGGDGAVLAGPDGELACAGFPVAVVDTTGAGDAFCGALAVSLAQGRGPAEALRRSCAVGALATTRMGAQAALPTAAEVDGFLTGNGRA</sequence>
<gene>
    <name evidence="14" type="primary">rbsK_1</name>
    <name evidence="12" type="synonym">rbsK</name>
    <name evidence="14" type="ORF">Cme02nite_32580</name>
</gene>
<comment type="subcellular location">
    <subcellularLocation>
        <location evidence="12">Cytoplasm</location>
    </subcellularLocation>
</comment>
<evidence type="ECO:0000256" key="10">
    <source>
        <dbReference type="ARBA" id="ARBA00022958"/>
    </source>
</evidence>
<dbReference type="PANTHER" id="PTHR10584">
    <property type="entry name" value="SUGAR KINASE"/>
    <property type="match status" value="1"/>
</dbReference>
<evidence type="ECO:0000256" key="7">
    <source>
        <dbReference type="ARBA" id="ARBA00022777"/>
    </source>
</evidence>
<feature type="binding site" evidence="12">
    <location>
        <position position="253"/>
    </location>
    <ligand>
        <name>K(+)</name>
        <dbReference type="ChEBI" id="CHEBI:29103"/>
    </ligand>
</feature>
<dbReference type="GO" id="GO:0004747">
    <property type="term" value="F:ribokinase activity"/>
    <property type="evidence" value="ECO:0007669"/>
    <property type="project" value="UniProtKB-UniRule"/>
</dbReference>
<keyword evidence="15" id="KW-1185">Reference proteome</keyword>
<dbReference type="InterPro" id="IPR029056">
    <property type="entry name" value="Ribokinase-like"/>
</dbReference>
<dbReference type="Pfam" id="PF00294">
    <property type="entry name" value="PfkB"/>
    <property type="match status" value="1"/>
</dbReference>
<evidence type="ECO:0000256" key="9">
    <source>
        <dbReference type="ARBA" id="ARBA00022842"/>
    </source>
</evidence>
<keyword evidence="10 12" id="KW-0630">Potassium</keyword>
<evidence type="ECO:0000256" key="12">
    <source>
        <dbReference type="HAMAP-Rule" id="MF_01987"/>
    </source>
</evidence>
<dbReference type="Gene3D" id="3.40.1190.20">
    <property type="match status" value="1"/>
</dbReference>
<evidence type="ECO:0000256" key="1">
    <source>
        <dbReference type="ARBA" id="ARBA00005380"/>
    </source>
</evidence>
<organism evidence="14 15">
    <name type="scientific">Catellatospora methionotrophica</name>
    <dbReference type="NCBI Taxonomy" id="121620"/>
    <lineage>
        <taxon>Bacteria</taxon>
        <taxon>Bacillati</taxon>
        <taxon>Actinomycetota</taxon>
        <taxon>Actinomycetes</taxon>
        <taxon>Micromonosporales</taxon>
        <taxon>Micromonosporaceae</taxon>
        <taxon>Catellatospora</taxon>
    </lineage>
</organism>
<comment type="function">
    <text evidence="12">Catalyzes the phosphorylation of ribose at O-5 in a reaction requiring ATP and magnesium. The resulting D-ribose-5-phosphate can then be used either for sythesis of nucleotides, histidine, and tryptophan, or as a component of the pentose phosphate pathway.</text>
</comment>
<keyword evidence="8 12" id="KW-0067">ATP-binding</keyword>
<comment type="similarity">
    <text evidence="1">Belongs to the carbohydrate kinase pfkB family.</text>
</comment>
<proteinExistence type="inferred from homology"/>
<dbReference type="CDD" id="cd01174">
    <property type="entry name" value="ribokinase"/>
    <property type="match status" value="1"/>
</dbReference>
<dbReference type="EC" id="2.7.1.15" evidence="2 12"/>
<dbReference type="HAMAP" id="MF_01987">
    <property type="entry name" value="Ribokinase"/>
    <property type="match status" value="1"/>
</dbReference>
<dbReference type="InterPro" id="IPR011611">
    <property type="entry name" value="PfkB_dom"/>
</dbReference>
<dbReference type="PRINTS" id="PR00990">
    <property type="entry name" value="RIBOKINASE"/>
</dbReference>
<dbReference type="SUPFAM" id="SSF53613">
    <property type="entry name" value="Ribokinase-like"/>
    <property type="match status" value="1"/>
</dbReference>
<keyword evidence="11 12" id="KW-0119">Carbohydrate metabolism</keyword>
<comment type="pathway">
    <text evidence="12">Carbohydrate metabolism; D-ribose degradation; D-ribose 5-phosphate from beta-D-ribopyranose: step 2/2.</text>
</comment>
<keyword evidence="5 12" id="KW-0479">Metal-binding</keyword>
<feature type="binding site" evidence="12">
    <location>
        <position position="138"/>
    </location>
    <ligand>
        <name>substrate</name>
    </ligand>
</feature>
<dbReference type="PANTHER" id="PTHR10584:SF166">
    <property type="entry name" value="RIBOKINASE"/>
    <property type="match status" value="1"/>
</dbReference>
<feature type="binding site" evidence="12">
    <location>
        <begin position="225"/>
        <end position="230"/>
    </location>
    <ligand>
        <name>ATP</name>
        <dbReference type="ChEBI" id="CHEBI:30616"/>
    </ligand>
</feature>
<dbReference type="PROSITE" id="PS00584">
    <property type="entry name" value="PFKB_KINASES_2"/>
    <property type="match status" value="1"/>
</dbReference>
<keyword evidence="6 12" id="KW-0547">Nucleotide-binding</keyword>
<feature type="binding site" evidence="12">
    <location>
        <begin position="256"/>
        <end position="257"/>
    </location>
    <ligand>
        <name>ATP</name>
        <dbReference type="ChEBI" id="CHEBI:30616"/>
    </ligand>
</feature>
<dbReference type="InterPro" id="IPR002139">
    <property type="entry name" value="Ribo/fructo_kinase"/>
</dbReference>
<comment type="subunit">
    <text evidence="12">Homodimer.</text>
</comment>
<keyword evidence="9 12" id="KW-0460">Magnesium</keyword>
<feature type="binding site" evidence="12">
    <location>
        <position position="257"/>
    </location>
    <ligand>
        <name>substrate</name>
    </ligand>
</feature>
<dbReference type="GO" id="GO:0046872">
    <property type="term" value="F:metal ion binding"/>
    <property type="evidence" value="ECO:0007669"/>
    <property type="project" value="UniProtKB-KW"/>
</dbReference>
<comment type="cofactor">
    <cofactor evidence="12">
        <name>Mg(2+)</name>
        <dbReference type="ChEBI" id="CHEBI:18420"/>
    </cofactor>
    <text evidence="12">Requires a divalent cation, most likely magnesium in vivo, as an electrophilic catalyst to aid phosphoryl group transfer. It is the chelate of the metal and the nucleotide that is the actual substrate.</text>
</comment>
<feature type="binding site" evidence="12">
    <location>
        <begin position="36"/>
        <end position="40"/>
    </location>
    <ligand>
        <name>substrate</name>
    </ligand>
</feature>
<feature type="binding site" evidence="12">
    <location>
        <position position="290"/>
    </location>
    <ligand>
        <name>K(+)</name>
        <dbReference type="ChEBI" id="CHEBI:29103"/>
    </ligand>
</feature>
<evidence type="ECO:0000256" key="3">
    <source>
        <dbReference type="ARBA" id="ARBA00016943"/>
    </source>
</evidence>
<feature type="binding site" evidence="12">
    <location>
        <position position="251"/>
    </location>
    <ligand>
        <name>K(+)</name>
        <dbReference type="ChEBI" id="CHEBI:29103"/>
    </ligand>
</feature>
<dbReference type="UniPathway" id="UPA00916">
    <property type="reaction ID" value="UER00889"/>
</dbReference>
<name>A0A8J3PES6_9ACTN</name>
<evidence type="ECO:0000313" key="15">
    <source>
        <dbReference type="Proteomes" id="UP000660339"/>
    </source>
</evidence>
<dbReference type="InterPro" id="IPR011877">
    <property type="entry name" value="Ribokinase"/>
</dbReference>
<dbReference type="EMBL" id="BONJ01000017">
    <property type="protein sequence ID" value="GIG14926.1"/>
    <property type="molecule type" value="Genomic_DNA"/>
</dbReference>
<dbReference type="AlphaFoldDB" id="A0A8J3PES6"/>
<keyword evidence="4 12" id="KW-0808">Transferase</keyword>
<reference evidence="14" key="1">
    <citation type="submission" date="2021-01" db="EMBL/GenBank/DDBJ databases">
        <title>Whole genome shotgun sequence of Catellatospora methionotrophica NBRC 14553.</title>
        <authorList>
            <person name="Komaki H."/>
            <person name="Tamura T."/>
        </authorList>
    </citation>
    <scope>NUCLEOTIDE SEQUENCE</scope>
    <source>
        <strain evidence="14">NBRC 14553</strain>
    </source>
</reference>
<comment type="activity regulation">
    <text evidence="12">Activated by a monovalent cation that binds near, but not in, the active site. The most likely occupant of the site in vivo is potassium. Ion binding induces a conformational change that may alter substrate affinity.</text>
</comment>
<feature type="binding site" evidence="12">
    <location>
        <position position="292"/>
    </location>
    <ligand>
        <name>K(+)</name>
        <dbReference type="ChEBI" id="CHEBI:29103"/>
    </ligand>
</feature>
<evidence type="ECO:0000256" key="2">
    <source>
        <dbReference type="ARBA" id="ARBA00012035"/>
    </source>
</evidence>
<keyword evidence="12" id="KW-0963">Cytoplasm</keyword>
<comment type="caution">
    <text evidence="14">The sequence shown here is derived from an EMBL/GenBank/DDBJ whole genome shotgun (WGS) entry which is preliminary data.</text>
</comment>
<feature type="binding site" evidence="12">
    <location>
        <begin position="8"/>
        <end position="10"/>
    </location>
    <ligand>
        <name>substrate</name>
    </ligand>
</feature>
<dbReference type="GO" id="GO:0019303">
    <property type="term" value="P:D-ribose catabolic process"/>
    <property type="evidence" value="ECO:0007669"/>
    <property type="project" value="UniProtKB-UniRule"/>
</dbReference>
<evidence type="ECO:0000256" key="11">
    <source>
        <dbReference type="ARBA" id="ARBA00023277"/>
    </source>
</evidence>
<protein>
    <recommendedName>
        <fullName evidence="3 12">Ribokinase</fullName>
        <shortName evidence="12">RK</shortName>
        <ecNumber evidence="2 12">2.7.1.15</ecNumber>
    </recommendedName>
</protein>
<feature type="binding site" evidence="12">
    <location>
        <position position="186"/>
    </location>
    <ligand>
        <name>ATP</name>
        <dbReference type="ChEBI" id="CHEBI:30616"/>
    </ligand>
</feature>
<comment type="catalytic activity">
    <reaction evidence="12">
        <text>D-ribose + ATP = D-ribose 5-phosphate + ADP + H(+)</text>
        <dbReference type="Rhea" id="RHEA:13697"/>
        <dbReference type="ChEBI" id="CHEBI:15378"/>
        <dbReference type="ChEBI" id="CHEBI:30616"/>
        <dbReference type="ChEBI" id="CHEBI:47013"/>
        <dbReference type="ChEBI" id="CHEBI:78346"/>
        <dbReference type="ChEBI" id="CHEBI:456216"/>
        <dbReference type="EC" id="2.7.1.15"/>
    </reaction>
</comment>
<dbReference type="GO" id="GO:0005829">
    <property type="term" value="C:cytosol"/>
    <property type="evidence" value="ECO:0007669"/>
    <property type="project" value="TreeGrafter"/>
</dbReference>
<feature type="binding site" evidence="12">
    <location>
        <position position="287"/>
    </location>
    <ligand>
        <name>K(+)</name>
        <dbReference type="ChEBI" id="CHEBI:29103"/>
    </ligand>
</feature>
<comment type="similarity">
    <text evidence="12">Belongs to the carbohydrate kinase PfkB family. Ribokinase subfamily.</text>
</comment>
<accession>A0A8J3PES6</accession>
<evidence type="ECO:0000313" key="14">
    <source>
        <dbReference type="EMBL" id="GIG14926.1"/>
    </source>
</evidence>
<dbReference type="Proteomes" id="UP000660339">
    <property type="component" value="Unassembled WGS sequence"/>
</dbReference>
<comment type="caution">
    <text evidence="12">Lacks conserved residue(s) required for the propagation of feature annotation.</text>
</comment>
<evidence type="ECO:0000256" key="5">
    <source>
        <dbReference type="ARBA" id="ARBA00022723"/>
    </source>
</evidence>
<feature type="domain" description="Carbohydrate kinase PfkB" evidence="13">
    <location>
        <begin position="2"/>
        <end position="299"/>
    </location>
</feature>
<dbReference type="InterPro" id="IPR002173">
    <property type="entry name" value="Carboh/pur_kinase_PfkB_CS"/>
</dbReference>